<keyword evidence="2" id="KW-1185">Reference proteome</keyword>
<dbReference type="PANTHER" id="PTHR13812:SF19">
    <property type="entry name" value="KETIMINE REDUCTASE MU-CRYSTALLIN"/>
    <property type="match status" value="1"/>
</dbReference>
<dbReference type="Proteomes" id="UP001398420">
    <property type="component" value="Unassembled WGS sequence"/>
</dbReference>
<dbReference type="Pfam" id="PF02423">
    <property type="entry name" value="OCD_Mu_crystall"/>
    <property type="match status" value="1"/>
</dbReference>
<dbReference type="SUPFAM" id="SSF51735">
    <property type="entry name" value="NAD(P)-binding Rossmann-fold domains"/>
    <property type="match status" value="1"/>
</dbReference>
<name>A0ABU9LN29_9BACL</name>
<protein>
    <submittedName>
        <fullName evidence="1">Ornithine cyclodeaminase family protein</fullName>
    </submittedName>
</protein>
<evidence type="ECO:0000313" key="2">
    <source>
        <dbReference type="Proteomes" id="UP001398420"/>
    </source>
</evidence>
<reference evidence="1 2" key="1">
    <citation type="submission" date="2024-04" db="EMBL/GenBank/DDBJ databases">
        <authorList>
            <person name="Wu Y.S."/>
            <person name="Zhang L."/>
        </authorList>
    </citation>
    <scope>NUCLEOTIDE SEQUENCE [LARGE SCALE GENOMIC DNA]</scope>
    <source>
        <strain evidence="1 2">KG-01</strain>
    </source>
</reference>
<evidence type="ECO:0000313" key="1">
    <source>
        <dbReference type="EMBL" id="MEL5988419.1"/>
    </source>
</evidence>
<dbReference type="PIRSF" id="PIRSF001439">
    <property type="entry name" value="CryM"/>
    <property type="match status" value="1"/>
</dbReference>
<dbReference type="EMBL" id="JBCEWA010000005">
    <property type="protein sequence ID" value="MEL5988419.1"/>
    <property type="molecule type" value="Genomic_DNA"/>
</dbReference>
<proteinExistence type="predicted"/>
<dbReference type="InterPro" id="IPR023401">
    <property type="entry name" value="ODC_N"/>
</dbReference>
<dbReference type="Gene3D" id="3.30.1780.10">
    <property type="entry name" value="ornithine cyclodeaminase, domain 1"/>
    <property type="match status" value="1"/>
</dbReference>
<gene>
    <name evidence="1" type="ORF">AAF454_08360</name>
</gene>
<comment type="caution">
    <text evidence="1">The sequence shown here is derived from an EMBL/GenBank/DDBJ whole genome shotgun (WGS) entry which is preliminary data.</text>
</comment>
<dbReference type="Gene3D" id="3.40.50.720">
    <property type="entry name" value="NAD(P)-binding Rossmann-like Domain"/>
    <property type="match status" value="1"/>
</dbReference>
<dbReference type="PANTHER" id="PTHR13812">
    <property type="entry name" value="KETIMINE REDUCTASE MU-CRYSTALLIN"/>
    <property type="match status" value="1"/>
</dbReference>
<dbReference type="InterPro" id="IPR036291">
    <property type="entry name" value="NAD(P)-bd_dom_sf"/>
</dbReference>
<dbReference type="InterPro" id="IPR003462">
    <property type="entry name" value="ODC_Mu_crystall"/>
</dbReference>
<dbReference type="RefSeq" id="WP_087680038.1">
    <property type="nucleotide sequence ID" value="NZ_JALKQX010000005.1"/>
</dbReference>
<sequence>MYIFETDLMEQHYTMADAIQDIKRTLKAKAEGFIESPERTVLDVKKQNASALYMPCCNLQSEMASVKIISVFPNNPAKGLATSQGIIILTDLKDGQHVATLEASYLTRLRTGALSAIATDRFAKKDANCLAVIGTGAMALEQVMGVSEVRTLEKIFLYNRSIEKAQKFKEILIAKGLQAEITICESADEATRQASIINCATRSNTSVIHKDAIKPNTHINAVGSYLPDMREVDTDLIIKENQIIVDDLVGVKHEAGEFIAAVESGQISWNNIYATLEDVVTNSELKKNSSITIFKSVGAAYFDLAVAEGVYKKLHSQSKEITL</sequence>
<organism evidence="1 2">
    <name type="scientific">Kurthia gibsonii</name>
    <dbReference type="NCBI Taxonomy" id="33946"/>
    <lineage>
        <taxon>Bacteria</taxon>
        <taxon>Bacillati</taxon>
        <taxon>Bacillota</taxon>
        <taxon>Bacilli</taxon>
        <taxon>Bacillales</taxon>
        <taxon>Caryophanaceae</taxon>
        <taxon>Kurthia</taxon>
    </lineage>
</organism>
<accession>A0ABU9LN29</accession>